<evidence type="ECO:0000256" key="2">
    <source>
        <dbReference type="ARBA" id="ARBA00004496"/>
    </source>
</evidence>
<evidence type="ECO:0000259" key="12">
    <source>
        <dbReference type="Pfam" id="PF00156"/>
    </source>
</evidence>
<protein>
    <recommendedName>
        <fullName evidence="6 11">Adenine phosphoribosyltransferase</fullName>
        <shortName evidence="11">APRT</shortName>
        <ecNumber evidence="6 11">2.4.2.7</ecNumber>
    </recommendedName>
</protein>
<evidence type="ECO:0000256" key="3">
    <source>
        <dbReference type="ARBA" id="ARBA00004659"/>
    </source>
</evidence>
<evidence type="ECO:0000313" key="13">
    <source>
        <dbReference type="EMBL" id="UZW73667.1"/>
    </source>
</evidence>
<accession>A0A9E8HG93</accession>
<dbReference type="SUPFAM" id="SSF53271">
    <property type="entry name" value="PRTase-like"/>
    <property type="match status" value="1"/>
</dbReference>
<dbReference type="GO" id="GO:0044209">
    <property type="term" value="P:AMP salvage"/>
    <property type="evidence" value="ECO:0007669"/>
    <property type="project" value="UniProtKB-UniRule"/>
</dbReference>
<dbReference type="InterPro" id="IPR050120">
    <property type="entry name" value="Adenine_PRTase"/>
</dbReference>
<gene>
    <name evidence="11" type="primary">apt</name>
    <name evidence="13" type="ORF">NNL22_11520</name>
</gene>
<keyword evidence="8 11" id="KW-0328">Glycosyltransferase</keyword>
<dbReference type="CDD" id="cd06223">
    <property type="entry name" value="PRTases_typeI"/>
    <property type="match status" value="1"/>
</dbReference>
<dbReference type="EMBL" id="CP101527">
    <property type="protein sequence ID" value="UZW73667.1"/>
    <property type="molecule type" value="Genomic_DNA"/>
</dbReference>
<comment type="subunit">
    <text evidence="5 11">Homodimer.</text>
</comment>
<dbReference type="InterPro" id="IPR000836">
    <property type="entry name" value="PRTase_dom"/>
</dbReference>
<evidence type="ECO:0000313" key="14">
    <source>
        <dbReference type="Proteomes" id="UP001164472"/>
    </source>
</evidence>
<dbReference type="GO" id="GO:0006166">
    <property type="term" value="P:purine ribonucleoside salvage"/>
    <property type="evidence" value="ECO:0007669"/>
    <property type="project" value="UniProtKB-UniRule"/>
</dbReference>
<dbReference type="RefSeq" id="WP_251809808.1">
    <property type="nucleotide sequence ID" value="NZ_CP101527.1"/>
</dbReference>
<evidence type="ECO:0000256" key="1">
    <source>
        <dbReference type="ARBA" id="ARBA00000868"/>
    </source>
</evidence>
<evidence type="ECO:0000256" key="8">
    <source>
        <dbReference type="ARBA" id="ARBA00022676"/>
    </source>
</evidence>
<keyword evidence="9 11" id="KW-0808">Transferase</keyword>
<dbReference type="AlphaFoldDB" id="A0A9E8HG93"/>
<dbReference type="NCBIfam" id="NF002634">
    <property type="entry name" value="PRK02304.1-3"/>
    <property type="match status" value="1"/>
</dbReference>
<evidence type="ECO:0000256" key="6">
    <source>
        <dbReference type="ARBA" id="ARBA00011893"/>
    </source>
</evidence>
<organism evidence="13 14">
    <name type="scientific">Alkalimarinus sediminis</name>
    <dbReference type="NCBI Taxonomy" id="1632866"/>
    <lineage>
        <taxon>Bacteria</taxon>
        <taxon>Pseudomonadati</taxon>
        <taxon>Pseudomonadota</taxon>
        <taxon>Gammaproteobacteria</taxon>
        <taxon>Alteromonadales</taxon>
        <taxon>Alteromonadaceae</taxon>
        <taxon>Alkalimarinus</taxon>
    </lineage>
</organism>
<dbReference type="GO" id="GO:0003999">
    <property type="term" value="F:adenine phosphoribosyltransferase activity"/>
    <property type="evidence" value="ECO:0007669"/>
    <property type="project" value="UniProtKB-UniRule"/>
</dbReference>
<evidence type="ECO:0000256" key="4">
    <source>
        <dbReference type="ARBA" id="ARBA00008391"/>
    </source>
</evidence>
<keyword evidence="10 11" id="KW-0660">Purine salvage</keyword>
<dbReference type="NCBIfam" id="NF002636">
    <property type="entry name" value="PRK02304.1-5"/>
    <property type="match status" value="1"/>
</dbReference>
<dbReference type="InterPro" id="IPR029057">
    <property type="entry name" value="PRTase-like"/>
</dbReference>
<dbReference type="PANTHER" id="PTHR11776:SF7">
    <property type="entry name" value="PHOSPHORIBOSYLTRANSFERASE DOMAIN-CONTAINING PROTEIN"/>
    <property type="match status" value="1"/>
</dbReference>
<dbReference type="GO" id="GO:0006168">
    <property type="term" value="P:adenine salvage"/>
    <property type="evidence" value="ECO:0007669"/>
    <property type="project" value="InterPro"/>
</dbReference>
<keyword evidence="7 11" id="KW-0963">Cytoplasm</keyword>
<reference evidence="13" key="1">
    <citation type="submission" date="2022-07" db="EMBL/GenBank/DDBJ databases">
        <title>Alkalimarinus sp. nov., isolated from gut of a Alitta virens.</title>
        <authorList>
            <person name="Yang A.I."/>
            <person name="Shin N.-R."/>
        </authorList>
    </citation>
    <scope>NUCLEOTIDE SEQUENCE</scope>
    <source>
        <strain evidence="13">FA028</strain>
    </source>
</reference>
<evidence type="ECO:0000256" key="10">
    <source>
        <dbReference type="ARBA" id="ARBA00022726"/>
    </source>
</evidence>
<comment type="function">
    <text evidence="11">Catalyzes a salvage reaction resulting in the formation of AMP, that is energically less costly than de novo synthesis.</text>
</comment>
<proteinExistence type="inferred from homology"/>
<evidence type="ECO:0000256" key="9">
    <source>
        <dbReference type="ARBA" id="ARBA00022679"/>
    </source>
</evidence>
<keyword evidence="14" id="KW-1185">Reference proteome</keyword>
<comment type="pathway">
    <text evidence="3 11">Purine metabolism; AMP biosynthesis via salvage pathway; AMP from adenine: step 1/1.</text>
</comment>
<evidence type="ECO:0000256" key="7">
    <source>
        <dbReference type="ARBA" id="ARBA00022490"/>
    </source>
</evidence>
<dbReference type="HAMAP" id="MF_00004">
    <property type="entry name" value="Aden_phosphoribosyltr"/>
    <property type="match status" value="1"/>
</dbReference>
<dbReference type="EC" id="2.4.2.7" evidence="6 11"/>
<dbReference type="PANTHER" id="PTHR11776">
    <property type="entry name" value="ADENINE PHOSPHORIBOSYLTRANSFERASE"/>
    <property type="match status" value="1"/>
</dbReference>
<dbReference type="KEGG" id="asem:NNL22_11520"/>
<name>A0A9E8HG93_9ALTE</name>
<feature type="domain" description="Phosphoribosyltransferase" evidence="12">
    <location>
        <begin position="58"/>
        <end position="168"/>
    </location>
</feature>
<dbReference type="NCBIfam" id="TIGR01090">
    <property type="entry name" value="apt"/>
    <property type="match status" value="1"/>
</dbReference>
<comment type="similarity">
    <text evidence="4 11">Belongs to the purine/pyrimidine phosphoribosyltransferase family.</text>
</comment>
<comment type="subcellular location">
    <subcellularLocation>
        <location evidence="2 11">Cytoplasm</location>
    </subcellularLocation>
</comment>
<dbReference type="InterPro" id="IPR005764">
    <property type="entry name" value="Ade_phspho_trans"/>
</dbReference>
<sequence>MDDHLKENHRLSEQYFSDVVKKAIRTVPNWPEEGVMFRDITTALQDRTVFRKLIDAFIHRYHHLSIDAVAGVDARGFIIGSVLAYELNASFVPIRKKGKLPFDTVSESYELEYGRAEVEIHKDAFQQGDKVILVDDLIATGGTLLAASSLIERLGADIIEAAAIIDLPDLGGSKKLRDKGLAVYSVCEYADD</sequence>
<dbReference type="Gene3D" id="3.40.50.2020">
    <property type="match status" value="1"/>
</dbReference>
<evidence type="ECO:0000256" key="11">
    <source>
        <dbReference type="HAMAP-Rule" id="MF_00004"/>
    </source>
</evidence>
<evidence type="ECO:0000256" key="5">
    <source>
        <dbReference type="ARBA" id="ARBA00011738"/>
    </source>
</evidence>
<dbReference type="Pfam" id="PF00156">
    <property type="entry name" value="Pribosyltran"/>
    <property type="match status" value="1"/>
</dbReference>
<dbReference type="Proteomes" id="UP001164472">
    <property type="component" value="Chromosome"/>
</dbReference>
<dbReference type="GO" id="GO:0005737">
    <property type="term" value="C:cytoplasm"/>
    <property type="evidence" value="ECO:0007669"/>
    <property type="project" value="UniProtKB-SubCell"/>
</dbReference>
<comment type="catalytic activity">
    <reaction evidence="1 11">
        <text>AMP + diphosphate = 5-phospho-alpha-D-ribose 1-diphosphate + adenine</text>
        <dbReference type="Rhea" id="RHEA:16609"/>
        <dbReference type="ChEBI" id="CHEBI:16708"/>
        <dbReference type="ChEBI" id="CHEBI:33019"/>
        <dbReference type="ChEBI" id="CHEBI:58017"/>
        <dbReference type="ChEBI" id="CHEBI:456215"/>
        <dbReference type="EC" id="2.4.2.7"/>
    </reaction>
</comment>
<dbReference type="FunFam" id="3.40.50.2020:FF:000021">
    <property type="entry name" value="Adenine phosphoribosyltransferase"/>
    <property type="match status" value="1"/>
</dbReference>